<dbReference type="PROSITE" id="PS01124">
    <property type="entry name" value="HTH_ARAC_FAMILY_2"/>
    <property type="match status" value="1"/>
</dbReference>
<dbReference type="GO" id="GO:0003700">
    <property type="term" value="F:DNA-binding transcription factor activity"/>
    <property type="evidence" value="ECO:0007669"/>
    <property type="project" value="InterPro"/>
</dbReference>
<name>A0A4V2XMR1_9ACTN</name>
<reference evidence="6 7" key="1">
    <citation type="submission" date="2019-03" db="EMBL/GenBank/DDBJ databases">
        <title>Draft genome sequences of novel Actinobacteria.</title>
        <authorList>
            <person name="Sahin N."/>
            <person name="Ay H."/>
            <person name="Saygin H."/>
        </authorList>
    </citation>
    <scope>NUCLEOTIDE SEQUENCE [LARGE SCALE GENOMIC DNA]</scope>
    <source>
        <strain evidence="6 7">JCM 30547</strain>
    </source>
</reference>
<feature type="compositionally biased region" description="Basic and acidic residues" evidence="4">
    <location>
        <begin position="202"/>
        <end position="211"/>
    </location>
</feature>
<dbReference type="SUPFAM" id="SSF46689">
    <property type="entry name" value="Homeodomain-like"/>
    <property type="match status" value="2"/>
</dbReference>
<dbReference type="PROSITE" id="PS00041">
    <property type="entry name" value="HTH_ARAC_FAMILY_1"/>
    <property type="match status" value="1"/>
</dbReference>
<organism evidence="6 7">
    <name type="scientific">Kribbella albertanoniae</name>
    <dbReference type="NCBI Taxonomy" id="1266829"/>
    <lineage>
        <taxon>Bacteria</taxon>
        <taxon>Bacillati</taxon>
        <taxon>Actinomycetota</taxon>
        <taxon>Actinomycetes</taxon>
        <taxon>Propionibacteriales</taxon>
        <taxon>Kribbellaceae</taxon>
        <taxon>Kribbella</taxon>
    </lineage>
</organism>
<keyword evidence="1" id="KW-0805">Transcription regulation</keyword>
<evidence type="ECO:0000256" key="4">
    <source>
        <dbReference type="SAM" id="MobiDB-lite"/>
    </source>
</evidence>
<proteinExistence type="predicted"/>
<keyword evidence="3" id="KW-0804">Transcription</keyword>
<dbReference type="GO" id="GO:0043565">
    <property type="term" value="F:sequence-specific DNA binding"/>
    <property type="evidence" value="ECO:0007669"/>
    <property type="project" value="InterPro"/>
</dbReference>
<dbReference type="AlphaFoldDB" id="A0A4V2XMR1"/>
<dbReference type="PRINTS" id="PR00032">
    <property type="entry name" value="HTHARAC"/>
</dbReference>
<dbReference type="Gene3D" id="1.10.10.60">
    <property type="entry name" value="Homeodomain-like"/>
    <property type="match status" value="2"/>
</dbReference>
<dbReference type="RefSeq" id="WP_132415097.1">
    <property type="nucleotide sequence ID" value="NZ_SMKA01000343.1"/>
</dbReference>
<feature type="region of interest" description="Disordered" evidence="4">
    <location>
        <begin position="192"/>
        <end position="211"/>
    </location>
</feature>
<dbReference type="InterPro" id="IPR018060">
    <property type="entry name" value="HTH_AraC"/>
</dbReference>
<dbReference type="Pfam" id="PF12833">
    <property type="entry name" value="HTH_18"/>
    <property type="match status" value="1"/>
</dbReference>
<keyword evidence="2" id="KW-0238">DNA-binding</keyword>
<keyword evidence="7" id="KW-1185">Reference proteome</keyword>
<dbReference type="InterPro" id="IPR020449">
    <property type="entry name" value="Tscrpt_reg_AraC-type_HTH"/>
</dbReference>
<feature type="domain" description="HTH araC/xylS-type" evidence="5">
    <location>
        <begin position="104"/>
        <end position="202"/>
    </location>
</feature>
<sequence length="211" mass="23229">AVFVTGAEPISWSEVGDWTEALEIYLDPELLPGAEVETRFDLRDAVVLGIAHVLRRAHVVDEPIADIEASTLAHRLAAHLADEYDGSRPVRRRPAGTLERRTVDQVAEYVEAQLGGTITLDQLAGVASLSPFHFARAFRASTGLAPHRFVTARRMQAARSLLLDSAVSVVDIAHSVGFTNVSHFRRVFRREHGVPPGQLRSRQQDRTSHSA</sequence>
<dbReference type="SMART" id="SM00342">
    <property type="entry name" value="HTH_ARAC"/>
    <property type="match status" value="1"/>
</dbReference>
<gene>
    <name evidence="6" type="ORF">E1261_40660</name>
</gene>
<evidence type="ECO:0000259" key="5">
    <source>
        <dbReference type="PROSITE" id="PS01124"/>
    </source>
</evidence>
<evidence type="ECO:0000313" key="6">
    <source>
        <dbReference type="EMBL" id="TDC15316.1"/>
    </source>
</evidence>
<feature type="non-terminal residue" evidence="6">
    <location>
        <position position="1"/>
    </location>
</feature>
<dbReference type="InterPro" id="IPR018062">
    <property type="entry name" value="HTH_AraC-typ_CS"/>
</dbReference>
<dbReference type="InterPro" id="IPR050204">
    <property type="entry name" value="AraC_XylS_family_regulators"/>
</dbReference>
<dbReference type="InterPro" id="IPR009057">
    <property type="entry name" value="Homeodomain-like_sf"/>
</dbReference>
<evidence type="ECO:0000313" key="7">
    <source>
        <dbReference type="Proteomes" id="UP000295075"/>
    </source>
</evidence>
<dbReference type="PANTHER" id="PTHR46796:SF14">
    <property type="entry name" value="TRANSCRIPTIONAL REGULATORY PROTEIN"/>
    <property type="match status" value="1"/>
</dbReference>
<dbReference type="OrthoDB" id="2060755at2"/>
<protein>
    <submittedName>
        <fullName evidence="6">AraC family transcriptional regulator</fullName>
    </submittedName>
</protein>
<evidence type="ECO:0000256" key="2">
    <source>
        <dbReference type="ARBA" id="ARBA00023125"/>
    </source>
</evidence>
<accession>A0A4V2XMR1</accession>
<dbReference type="PANTHER" id="PTHR46796">
    <property type="entry name" value="HTH-TYPE TRANSCRIPTIONAL ACTIVATOR RHAS-RELATED"/>
    <property type="match status" value="1"/>
</dbReference>
<evidence type="ECO:0000256" key="3">
    <source>
        <dbReference type="ARBA" id="ARBA00023163"/>
    </source>
</evidence>
<evidence type="ECO:0000256" key="1">
    <source>
        <dbReference type="ARBA" id="ARBA00023015"/>
    </source>
</evidence>
<dbReference type="Proteomes" id="UP000295075">
    <property type="component" value="Unassembled WGS sequence"/>
</dbReference>
<dbReference type="EMBL" id="SMKA01000343">
    <property type="protein sequence ID" value="TDC15316.1"/>
    <property type="molecule type" value="Genomic_DNA"/>
</dbReference>
<comment type="caution">
    <text evidence="6">The sequence shown here is derived from an EMBL/GenBank/DDBJ whole genome shotgun (WGS) entry which is preliminary data.</text>
</comment>